<organism evidence="1 2">
    <name type="scientific">Nostoc punctiforme FACHB-252</name>
    <dbReference type="NCBI Taxonomy" id="1357509"/>
    <lineage>
        <taxon>Bacteria</taxon>
        <taxon>Bacillati</taxon>
        <taxon>Cyanobacteriota</taxon>
        <taxon>Cyanophyceae</taxon>
        <taxon>Nostocales</taxon>
        <taxon>Nostocaceae</taxon>
        <taxon>Nostoc</taxon>
    </lineage>
</organism>
<reference evidence="1 2" key="1">
    <citation type="journal article" date="2020" name="ISME J.">
        <title>Comparative genomics reveals insights into cyanobacterial evolution and habitat adaptation.</title>
        <authorList>
            <person name="Chen M.Y."/>
            <person name="Teng W.K."/>
            <person name="Zhao L."/>
            <person name="Hu C.X."/>
            <person name="Zhou Y.K."/>
            <person name="Han B.P."/>
            <person name="Song L.R."/>
            <person name="Shu W.S."/>
        </authorList>
    </citation>
    <scope>NUCLEOTIDE SEQUENCE [LARGE SCALE GENOMIC DNA]</scope>
    <source>
        <strain evidence="1 2">FACHB-252</strain>
    </source>
</reference>
<name>A0ABR8H9Q3_NOSPU</name>
<keyword evidence="2" id="KW-1185">Reference proteome</keyword>
<dbReference type="EMBL" id="JACJTC010000009">
    <property type="protein sequence ID" value="MBD2612284.1"/>
    <property type="molecule type" value="Genomic_DNA"/>
</dbReference>
<dbReference type="Proteomes" id="UP000606396">
    <property type="component" value="Unassembled WGS sequence"/>
</dbReference>
<accession>A0ABR8H9Q3</accession>
<sequence length="56" mass="6372">MRMRKAIALCQEPAIAFPETLILRDNYHHGTSLVGWTSCPPFVVKPTVIPFFDELL</sequence>
<gene>
    <name evidence="1" type="ORF">H6G94_13515</name>
</gene>
<protein>
    <submittedName>
        <fullName evidence="1">Uncharacterized protein</fullName>
    </submittedName>
</protein>
<evidence type="ECO:0000313" key="2">
    <source>
        <dbReference type="Proteomes" id="UP000606396"/>
    </source>
</evidence>
<evidence type="ECO:0000313" key="1">
    <source>
        <dbReference type="EMBL" id="MBD2612284.1"/>
    </source>
</evidence>
<dbReference type="RefSeq" id="WP_190949838.1">
    <property type="nucleotide sequence ID" value="NZ_JACJTC010000009.1"/>
</dbReference>
<proteinExistence type="predicted"/>
<comment type="caution">
    <text evidence="1">The sequence shown here is derived from an EMBL/GenBank/DDBJ whole genome shotgun (WGS) entry which is preliminary data.</text>
</comment>